<evidence type="ECO:0000313" key="7">
    <source>
        <dbReference type="EMBL" id="EMS47097.1"/>
    </source>
</evidence>
<keyword evidence="1" id="KW-0963">Cytoplasm</keyword>
<evidence type="ECO:0000256" key="4">
    <source>
        <dbReference type="ARBA" id="ARBA00022777"/>
    </source>
</evidence>
<keyword evidence="6" id="KW-0324">Glycolysis</keyword>
<keyword evidence="2 7" id="KW-0808">Transferase</keyword>
<dbReference type="EMBL" id="KD265786">
    <property type="protein sequence ID" value="EMS47097.1"/>
    <property type="molecule type" value="Genomic_DNA"/>
</dbReference>
<dbReference type="GO" id="GO:0005829">
    <property type="term" value="C:cytosol"/>
    <property type="evidence" value="ECO:0007669"/>
    <property type="project" value="TreeGrafter"/>
</dbReference>
<proteinExistence type="predicted"/>
<evidence type="ECO:0000256" key="5">
    <source>
        <dbReference type="ARBA" id="ARBA00022842"/>
    </source>
</evidence>
<dbReference type="eggNOG" id="KOG2440">
    <property type="taxonomic scope" value="Eukaryota"/>
</dbReference>
<evidence type="ECO:0000256" key="1">
    <source>
        <dbReference type="ARBA" id="ARBA00022490"/>
    </source>
</evidence>
<dbReference type="GO" id="GO:0003872">
    <property type="term" value="F:6-phosphofructokinase activity"/>
    <property type="evidence" value="ECO:0007669"/>
    <property type="project" value="InterPro"/>
</dbReference>
<reference evidence="7" key="1">
    <citation type="journal article" date="2013" name="Nature">
        <title>Draft genome of the wheat A-genome progenitor Triticum urartu.</title>
        <authorList>
            <person name="Ling H.Q."/>
            <person name="Zhao S."/>
            <person name="Liu D."/>
            <person name="Wang J."/>
            <person name="Sun H."/>
            <person name="Zhang C."/>
            <person name="Fan H."/>
            <person name="Li D."/>
            <person name="Dong L."/>
            <person name="Tao Y."/>
            <person name="Gao C."/>
            <person name="Wu H."/>
            <person name="Li Y."/>
            <person name="Cui Y."/>
            <person name="Guo X."/>
            <person name="Zheng S."/>
            <person name="Wang B."/>
            <person name="Yu K."/>
            <person name="Liang Q."/>
            <person name="Yang W."/>
            <person name="Lou X."/>
            <person name="Chen J."/>
            <person name="Feng M."/>
            <person name="Jian J."/>
            <person name="Zhang X."/>
            <person name="Luo G."/>
            <person name="Jiang Y."/>
            <person name="Liu J."/>
            <person name="Wang Z."/>
            <person name="Sha Y."/>
            <person name="Zhang B."/>
            <person name="Wu H."/>
            <person name="Tang D."/>
            <person name="Shen Q."/>
            <person name="Xue P."/>
            <person name="Zou S."/>
            <person name="Wang X."/>
            <person name="Liu X."/>
            <person name="Wang F."/>
            <person name="Yang Y."/>
            <person name="An X."/>
            <person name="Dong Z."/>
            <person name="Zhang K."/>
            <person name="Zhang X."/>
            <person name="Luo M.C."/>
            <person name="Dvorak J."/>
            <person name="Tong Y."/>
            <person name="Wang J."/>
            <person name="Yang H."/>
            <person name="Li Z."/>
            <person name="Wang D."/>
            <person name="Zhang A."/>
            <person name="Wang J."/>
        </authorList>
    </citation>
    <scope>NUCLEOTIDE SEQUENCE</scope>
</reference>
<evidence type="ECO:0000256" key="3">
    <source>
        <dbReference type="ARBA" id="ARBA00022723"/>
    </source>
</evidence>
<dbReference type="FunFam" id="1.10.10.480:FF:000002">
    <property type="entry name" value="Pyrophosphate--fructose 6-phosphate 1-phosphotransferase subunit beta"/>
    <property type="match status" value="1"/>
</dbReference>
<dbReference type="Gene3D" id="1.10.10.480">
    <property type="entry name" value="Phosphofructokinase, domain 3"/>
    <property type="match status" value="1"/>
</dbReference>
<dbReference type="PANTHER" id="PTHR43650">
    <property type="entry name" value="PYROPHOSPHATE--FRUCTOSE 6-PHOSPHATE 1-PHOSPHOTRANSFERASE"/>
    <property type="match status" value="1"/>
</dbReference>
<keyword evidence="5" id="KW-0460">Magnesium</keyword>
<name>M7YIQ8_TRIUA</name>
<dbReference type="AlphaFoldDB" id="M7YIQ8"/>
<dbReference type="SUPFAM" id="SSF53784">
    <property type="entry name" value="Phosphofructokinase"/>
    <property type="match status" value="1"/>
</dbReference>
<gene>
    <name evidence="7" type="ORF">TRIUR3_34921</name>
</gene>
<sequence>MNWTEVARDCGVAEGWANELGYNYGVVLIPEGLIDFIPEIQKLIAELNEILAHDVVDEVGAWKSKLEPASRELFHFLPKAIQEQLLLERDPHGNVQVANIETEKMLIAMVETELEKRRAAGEDSAHFRGQSLDAAYMYDCMYT</sequence>
<accession>M7YIQ8</accession>
<dbReference type="OMA" id="LDAAYMY"/>
<keyword evidence="3" id="KW-0479">Metal-binding</keyword>
<dbReference type="GO" id="GO:0015979">
    <property type="term" value="P:photosynthesis"/>
    <property type="evidence" value="ECO:0007669"/>
    <property type="project" value="TreeGrafter"/>
</dbReference>
<evidence type="ECO:0000256" key="6">
    <source>
        <dbReference type="ARBA" id="ARBA00023152"/>
    </source>
</evidence>
<evidence type="ECO:0000256" key="2">
    <source>
        <dbReference type="ARBA" id="ARBA00022679"/>
    </source>
</evidence>
<dbReference type="GO" id="GO:0046872">
    <property type="term" value="F:metal ion binding"/>
    <property type="evidence" value="ECO:0007669"/>
    <property type="project" value="UniProtKB-KW"/>
</dbReference>
<dbReference type="PANTHER" id="PTHR43650:SF1">
    <property type="entry name" value="PYROPHOSPHATE--FRUCTOSE 6-PHOSPHATE 1-PHOSPHOTRANSFERASE SUBUNIT BETA 2"/>
    <property type="match status" value="1"/>
</dbReference>
<protein>
    <submittedName>
        <fullName evidence="7">Pyrophosphate--fructose 6-phosphate 1-phosphotransferase subunit beta</fullName>
    </submittedName>
</protein>
<dbReference type="GO" id="GO:0047334">
    <property type="term" value="F:diphosphate-fructose-6-phosphate 1-phosphotransferase activity"/>
    <property type="evidence" value="ECO:0007669"/>
    <property type="project" value="UniProtKB-ARBA"/>
</dbReference>
<organism evidence="7">
    <name type="scientific">Triticum urartu</name>
    <name type="common">Red wild einkorn</name>
    <name type="synonym">Crithodium urartu</name>
    <dbReference type="NCBI Taxonomy" id="4572"/>
    <lineage>
        <taxon>Eukaryota</taxon>
        <taxon>Viridiplantae</taxon>
        <taxon>Streptophyta</taxon>
        <taxon>Embryophyta</taxon>
        <taxon>Tracheophyta</taxon>
        <taxon>Spermatophyta</taxon>
        <taxon>Magnoliopsida</taxon>
        <taxon>Liliopsida</taxon>
        <taxon>Poales</taxon>
        <taxon>Poaceae</taxon>
        <taxon>BOP clade</taxon>
        <taxon>Pooideae</taxon>
        <taxon>Triticodae</taxon>
        <taxon>Triticeae</taxon>
        <taxon>Triticinae</taxon>
        <taxon>Triticum</taxon>
    </lineage>
</organism>
<dbReference type="InterPro" id="IPR035966">
    <property type="entry name" value="PKF_sf"/>
</dbReference>
<dbReference type="GO" id="GO:0009749">
    <property type="term" value="P:response to glucose"/>
    <property type="evidence" value="ECO:0007669"/>
    <property type="project" value="TreeGrafter"/>
</dbReference>
<keyword evidence="4" id="KW-0418">Kinase</keyword>
<dbReference type="STRING" id="4572.M7YIQ8"/>